<name>A0A0R3N8U8_9BRAD</name>
<dbReference type="RefSeq" id="WP_057857529.1">
    <property type="nucleotide sequence ID" value="NZ_LLYB01000052.1"/>
</dbReference>
<dbReference type="EMBL" id="LLYB01000052">
    <property type="protein sequence ID" value="KRR25846.1"/>
    <property type="molecule type" value="Genomic_DNA"/>
</dbReference>
<dbReference type="InterPro" id="IPR054189">
    <property type="entry name" value="DUF6894"/>
</dbReference>
<protein>
    <recommendedName>
        <fullName evidence="1">DUF6894 domain-containing protein</fullName>
    </recommendedName>
</protein>
<evidence type="ECO:0000313" key="3">
    <source>
        <dbReference type="Proteomes" id="UP000051660"/>
    </source>
</evidence>
<comment type="caution">
    <text evidence="2">The sequence shown here is derived from an EMBL/GenBank/DDBJ whole genome shotgun (WGS) entry which is preliminary data.</text>
</comment>
<proteinExistence type="predicted"/>
<gene>
    <name evidence="2" type="ORF">CQ14_28725</name>
</gene>
<accession>A0A0R3N8U8</accession>
<sequence>MIRYYFDIRDGETLYADEEGVELDDQTAAEVEAATVLAGLARDLSPQGERNHMAIEVRTSAGPIFQAAFIFESAQPKEQH</sequence>
<dbReference type="Proteomes" id="UP000051660">
    <property type="component" value="Unassembled WGS sequence"/>
</dbReference>
<dbReference type="Pfam" id="PF21834">
    <property type="entry name" value="DUF6894"/>
    <property type="match status" value="1"/>
</dbReference>
<evidence type="ECO:0000313" key="2">
    <source>
        <dbReference type="EMBL" id="KRR25846.1"/>
    </source>
</evidence>
<dbReference type="OrthoDB" id="8094360at2"/>
<organism evidence="2 3">
    <name type="scientific">Bradyrhizobium lablabi</name>
    <dbReference type="NCBI Taxonomy" id="722472"/>
    <lineage>
        <taxon>Bacteria</taxon>
        <taxon>Pseudomonadati</taxon>
        <taxon>Pseudomonadota</taxon>
        <taxon>Alphaproteobacteria</taxon>
        <taxon>Hyphomicrobiales</taxon>
        <taxon>Nitrobacteraceae</taxon>
        <taxon>Bradyrhizobium</taxon>
    </lineage>
</organism>
<feature type="domain" description="DUF6894" evidence="1">
    <location>
        <begin position="3"/>
        <end position="69"/>
    </location>
</feature>
<dbReference type="AlphaFoldDB" id="A0A0R3N8U8"/>
<reference evidence="2 3" key="1">
    <citation type="submission" date="2014-03" db="EMBL/GenBank/DDBJ databases">
        <title>Bradyrhizobium valentinum sp. nov., isolated from effective nodules of Lupinus mariae-josephae, a lupine endemic of basic-lime soils in Eastern Spain.</title>
        <authorList>
            <person name="Duran D."/>
            <person name="Rey L."/>
            <person name="Navarro A."/>
            <person name="Busquets A."/>
            <person name="Imperial J."/>
            <person name="Ruiz-Argueso T."/>
        </authorList>
    </citation>
    <scope>NUCLEOTIDE SEQUENCE [LARGE SCALE GENOMIC DNA]</scope>
    <source>
        <strain evidence="2 3">CCBAU 23086</strain>
    </source>
</reference>
<evidence type="ECO:0000259" key="1">
    <source>
        <dbReference type="Pfam" id="PF21834"/>
    </source>
</evidence>